<comment type="caution">
    <text evidence="1">The sequence shown here is derived from an EMBL/GenBank/DDBJ whole genome shotgun (WGS) entry which is preliminary data.</text>
</comment>
<dbReference type="EMBL" id="MFLA01000016">
    <property type="protein sequence ID" value="OGG59759.1"/>
    <property type="molecule type" value="Genomic_DNA"/>
</dbReference>
<reference evidence="1 2" key="1">
    <citation type="journal article" date="2016" name="Nat. Commun.">
        <title>Thousands of microbial genomes shed light on interconnected biogeochemical processes in an aquifer system.</title>
        <authorList>
            <person name="Anantharaman K."/>
            <person name="Brown C.T."/>
            <person name="Hug L.A."/>
            <person name="Sharon I."/>
            <person name="Castelle C.J."/>
            <person name="Probst A.J."/>
            <person name="Thomas B.C."/>
            <person name="Singh A."/>
            <person name="Wilkins M.J."/>
            <person name="Karaoz U."/>
            <person name="Brodie E.L."/>
            <person name="Williams K.H."/>
            <person name="Hubbard S.S."/>
            <person name="Banfield J.F."/>
        </authorList>
    </citation>
    <scope>NUCLEOTIDE SEQUENCE [LARGE SCALE GENOMIC DNA]</scope>
</reference>
<gene>
    <name evidence="1" type="ORF">A2765_04185</name>
</gene>
<dbReference type="AlphaFoldDB" id="A0A1F6DEA6"/>
<evidence type="ECO:0000313" key="2">
    <source>
        <dbReference type="Proteomes" id="UP000176377"/>
    </source>
</evidence>
<dbReference type="Proteomes" id="UP000176377">
    <property type="component" value="Unassembled WGS sequence"/>
</dbReference>
<organism evidence="1 2">
    <name type="scientific">Candidatus Kaiserbacteria bacterium RIFCSPHIGHO2_01_FULL_56_24</name>
    <dbReference type="NCBI Taxonomy" id="1798487"/>
    <lineage>
        <taxon>Bacteria</taxon>
        <taxon>Candidatus Kaiseribacteriota</taxon>
    </lineage>
</organism>
<proteinExistence type="predicted"/>
<sequence length="179" mass="18948">MRRYLVIALIIIAAAGAFYWYGRSRDPAASNAQPTPMRDYKDATYEIEGAPVTLVNGVAERDAAPGSASKIVTTYFGNEAKGDLSGDGLPDIAFLLTQSGGGSGTFYYVVVALQAADGGYAGTNAVLLGDRIAPQTTEISNGTLTVNYADRKPDEPMTAQPSQGVSRYLRMDNGRLIGK</sequence>
<accession>A0A1F6DEA6</accession>
<protein>
    <submittedName>
        <fullName evidence="1">Uncharacterized protein</fullName>
    </submittedName>
</protein>
<name>A0A1F6DEA6_9BACT</name>
<evidence type="ECO:0000313" key="1">
    <source>
        <dbReference type="EMBL" id="OGG59759.1"/>
    </source>
</evidence>